<dbReference type="CDD" id="cd00609">
    <property type="entry name" value="AAT_like"/>
    <property type="match status" value="1"/>
</dbReference>
<dbReference type="SUPFAM" id="SSF53383">
    <property type="entry name" value="PLP-dependent transferases"/>
    <property type="match status" value="1"/>
</dbReference>
<evidence type="ECO:0000313" key="7">
    <source>
        <dbReference type="EMBL" id="SFG76490.1"/>
    </source>
</evidence>
<organism evidence="7 8">
    <name type="scientific">Pontibacter chinhatensis</name>
    <dbReference type="NCBI Taxonomy" id="1436961"/>
    <lineage>
        <taxon>Bacteria</taxon>
        <taxon>Pseudomonadati</taxon>
        <taxon>Bacteroidota</taxon>
        <taxon>Cytophagia</taxon>
        <taxon>Cytophagales</taxon>
        <taxon>Hymenobacteraceae</taxon>
        <taxon>Pontibacter</taxon>
    </lineage>
</organism>
<dbReference type="STRING" id="1436961.SAMN05421739_103547"/>
<evidence type="ECO:0000256" key="2">
    <source>
        <dbReference type="ARBA" id="ARBA00007441"/>
    </source>
</evidence>
<reference evidence="8" key="1">
    <citation type="submission" date="2016-10" db="EMBL/GenBank/DDBJ databases">
        <authorList>
            <person name="Varghese N."/>
            <person name="Submissions S."/>
        </authorList>
    </citation>
    <scope>NUCLEOTIDE SEQUENCE [LARGE SCALE GENOMIC DNA]</scope>
    <source>
        <strain evidence="8">LP51</strain>
    </source>
</reference>
<accession>A0A1I2UHF2</accession>
<dbReference type="InterPro" id="IPR015422">
    <property type="entry name" value="PyrdxlP-dep_Trfase_small"/>
</dbReference>
<dbReference type="FunFam" id="3.40.640.10:FF:000033">
    <property type="entry name" value="Aspartate aminotransferase"/>
    <property type="match status" value="1"/>
</dbReference>
<dbReference type="Gene3D" id="3.90.1150.10">
    <property type="entry name" value="Aspartate Aminotransferase, domain 1"/>
    <property type="match status" value="1"/>
</dbReference>
<evidence type="ECO:0000256" key="5">
    <source>
        <dbReference type="ARBA" id="ARBA00022898"/>
    </source>
</evidence>
<dbReference type="PANTHER" id="PTHR43807">
    <property type="entry name" value="FI04487P"/>
    <property type="match status" value="1"/>
</dbReference>
<dbReference type="GO" id="GO:0016212">
    <property type="term" value="F:kynurenine-oxoglutarate transaminase activity"/>
    <property type="evidence" value="ECO:0007669"/>
    <property type="project" value="TreeGrafter"/>
</dbReference>
<dbReference type="OrthoDB" id="1489696at2"/>
<dbReference type="InterPro" id="IPR015421">
    <property type="entry name" value="PyrdxlP-dep_Trfase_major"/>
</dbReference>
<name>A0A1I2UHF2_9BACT</name>
<dbReference type="InterPro" id="IPR004839">
    <property type="entry name" value="Aminotransferase_I/II_large"/>
</dbReference>
<evidence type="ECO:0000256" key="1">
    <source>
        <dbReference type="ARBA" id="ARBA00001933"/>
    </source>
</evidence>
<keyword evidence="4 7" id="KW-0808">Transferase</keyword>
<dbReference type="GO" id="GO:0005737">
    <property type="term" value="C:cytoplasm"/>
    <property type="evidence" value="ECO:0007669"/>
    <property type="project" value="TreeGrafter"/>
</dbReference>
<comment type="similarity">
    <text evidence="2">Belongs to the class-I pyridoxal-phosphate-dependent aminotransferase family.</text>
</comment>
<dbReference type="PANTHER" id="PTHR43807:SF20">
    <property type="entry name" value="FI04487P"/>
    <property type="match status" value="1"/>
</dbReference>
<dbReference type="InterPro" id="IPR015424">
    <property type="entry name" value="PyrdxlP-dep_Trfase"/>
</dbReference>
<dbReference type="NCBIfam" id="NF006569">
    <property type="entry name" value="PRK09082.1"/>
    <property type="match status" value="1"/>
</dbReference>
<dbReference type="InterPro" id="IPR051326">
    <property type="entry name" value="Kynurenine-oxoglutarate_AT"/>
</dbReference>
<dbReference type="AlphaFoldDB" id="A0A1I2UHF2"/>
<comment type="cofactor">
    <cofactor evidence="1">
        <name>pyridoxal 5'-phosphate</name>
        <dbReference type="ChEBI" id="CHEBI:597326"/>
    </cofactor>
</comment>
<sequence length="382" mass="42970">MISYPISKLPDVGTSIFTVMSALANEHRAINLSQGFPDFNCPEPLVNLVTRYMQEGFNQYAPMAGMPQLRHKISLKTEKLYGYRPDEETEITVTSGATEALNAAITAVVKPGDEVVLLEPCYDSYAPVIRLCGGSPIYVPLVLPDFSVDWDQVKKRISSRTRMIIINTPHNPTGAVMGKQDMDRLANLLSGSDILVLSDEVYEHMVFDGKQHYSVLQHPQLRERSFVVSSFGKTYHTTGWKVGYTIAPPALTKELRRVHQFITFCTPTPFQLAIADFMDEAAHYLELPSFYQAKRDFFVEQLKQTRFEVVPSAGTYFQLAKYSDITVAYDLDFAKQLTIETGVAAIPVSAFYHNKTDNKYLRFCFAKSEETLKAAAEKLAKV</sequence>
<evidence type="ECO:0000256" key="3">
    <source>
        <dbReference type="ARBA" id="ARBA00022576"/>
    </source>
</evidence>
<dbReference type="GO" id="GO:0030170">
    <property type="term" value="F:pyridoxal phosphate binding"/>
    <property type="evidence" value="ECO:0007669"/>
    <property type="project" value="InterPro"/>
</dbReference>
<evidence type="ECO:0000259" key="6">
    <source>
        <dbReference type="Pfam" id="PF00155"/>
    </source>
</evidence>
<protein>
    <submittedName>
        <fullName evidence="7">2-keto-4-methylthiobutyrate aminotransferase apoenzyme</fullName>
    </submittedName>
</protein>
<dbReference type="Pfam" id="PF00155">
    <property type="entry name" value="Aminotran_1_2"/>
    <property type="match status" value="1"/>
</dbReference>
<proteinExistence type="inferred from homology"/>
<evidence type="ECO:0000256" key="4">
    <source>
        <dbReference type="ARBA" id="ARBA00022679"/>
    </source>
</evidence>
<evidence type="ECO:0000313" key="8">
    <source>
        <dbReference type="Proteomes" id="UP000198724"/>
    </source>
</evidence>
<dbReference type="Gene3D" id="3.40.640.10">
    <property type="entry name" value="Type I PLP-dependent aspartate aminotransferase-like (Major domain)"/>
    <property type="match status" value="1"/>
</dbReference>
<gene>
    <name evidence="7" type="ORF">SAMN05421739_103547</name>
</gene>
<dbReference type="Proteomes" id="UP000198724">
    <property type="component" value="Unassembled WGS sequence"/>
</dbReference>
<dbReference type="RefSeq" id="WP_092101377.1">
    <property type="nucleotide sequence ID" value="NZ_FOOT01000003.1"/>
</dbReference>
<dbReference type="NCBIfam" id="NF009079">
    <property type="entry name" value="PRK12414.1"/>
    <property type="match status" value="1"/>
</dbReference>
<keyword evidence="3 7" id="KW-0032">Aminotransferase</keyword>
<dbReference type="EMBL" id="FOOT01000003">
    <property type="protein sequence ID" value="SFG76490.1"/>
    <property type="molecule type" value="Genomic_DNA"/>
</dbReference>
<keyword evidence="5" id="KW-0663">Pyridoxal phosphate</keyword>
<feature type="domain" description="Aminotransferase class I/classII large" evidence="6">
    <location>
        <begin position="30"/>
        <end position="379"/>
    </location>
</feature>
<keyword evidence="8" id="KW-1185">Reference proteome</keyword>